<proteinExistence type="predicted"/>
<accession>A0A242K9J5</accession>
<protein>
    <submittedName>
        <fullName evidence="1">Uncharacterized protein</fullName>
    </submittedName>
</protein>
<sequence>MRVIKKQNGGYTYEYKGNLTKEVKKSVAEQERIKKVLPYLEFSYKEAKKAYESKQTRLGHLNDFIQLANEELKKEDKENESVQ</sequence>
<dbReference type="EMBL" id="CP147247">
    <property type="protein sequence ID" value="WYJ91055.1"/>
    <property type="molecule type" value="Genomic_DNA"/>
</dbReference>
<dbReference type="RefSeq" id="WP_086348659.1">
    <property type="nucleotide sequence ID" value="NZ_CP147247.1"/>
</dbReference>
<evidence type="ECO:0000313" key="3">
    <source>
        <dbReference type="Proteomes" id="UP000195141"/>
    </source>
</evidence>
<organism evidence="1">
    <name type="scientific">Candidatus Enterococcus clewellii</name>
    <dbReference type="NCBI Taxonomy" id="1834193"/>
    <lineage>
        <taxon>Bacteria</taxon>
        <taxon>Bacillati</taxon>
        <taxon>Bacillota</taxon>
        <taxon>Bacilli</taxon>
        <taxon>Lactobacillales</taxon>
        <taxon>Enterococcaceae</taxon>
        <taxon>Enterococcus</taxon>
    </lineage>
</organism>
<reference evidence="1" key="1">
    <citation type="submission" date="2017-05" db="EMBL/GenBank/DDBJ databases">
        <title>The Genome Sequence of Enterococcus sp. 9E7_DIV0242.</title>
        <authorList>
            <consortium name="The Broad Institute Genomics Platform"/>
            <consortium name="The Broad Institute Genomic Center for Infectious Diseases"/>
            <person name="Earl A."/>
            <person name="Manson A."/>
            <person name="Schwartman J."/>
            <person name="Gilmore M."/>
            <person name="Abouelleil A."/>
            <person name="Cao P."/>
            <person name="Chapman S."/>
            <person name="Cusick C."/>
            <person name="Shea T."/>
            <person name="Young S."/>
            <person name="Neafsey D."/>
            <person name="Nusbaum C."/>
            <person name="Birren B."/>
        </authorList>
    </citation>
    <scope>NUCLEOTIDE SEQUENCE [LARGE SCALE GENOMIC DNA]</scope>
    <source>
        <strain evidence="1">9E7_DIV0242</strain>
    </source>
</reference>
<evidence type="ECO:0000313" key="2">
    <source>
        <dbReference type="EMBL" id="WYJ91055.1"/>
    </source>
</evidence>
<dbReference type="AlphaFoldDB" id="A0A242K9J5"/>
<reference evidence="2" key="2">
    <citation type="submission" date="2017-05" db="EMBL/GenBank/DDBJ databases">
        <authorList>
            <consortium name="The Broad Institute Genomics Platform"/>
            <consortium name="The Broad Institute Genomic Center for Infectious Diseases"/>
            <person name="Earl A."/>
            <person name="Manson A."/>
            <person name="Schwartman J."/>
            <person name="Gilmore M."/>
            <person name="Abouelleil A."/>
            <person name="Cao P."/>
            <person name="Chapman S."/>
            <person name="Cusick C."/>
            <person name="Shea T."/>
            <person name="Young S."/>
            <person name="Neafsey D."/>
            <person name="Nusbaum C."/>
            <person name="Birren B."/>
        </authorList>
    </citation>
    <scope>NUCLEOTIDE SEQUENCE</scope>
    <source>
        <strain evidence="2">9E7_DIV0242</strain>
    </source>
</reference>
<gene>
    <name evidence="1" type="ORF">A5888_001586</name>
    <name evidence="2" type="ORF">A5888_002823</name>
</gene>
<dbReference type="EMBL" id="NGMM01000002">
    <property type="protein sequence ID" value="OTP17448.1"/>
    <property type="molecule type" value="Genomic_DNA"/>
</dbReference>
<name>A0A242K9J5_9ENTE</name>
<keyword evidence="3" id="KW-1185">Reference proteome</keyword>
<reference evidence="2" key="3">
    <citation type="submission" date="2024-03" db="EMBL/GenBank/DDBJ databases">
        <title>The Genome Sequence of Enterococcus sp. DIV0242b.</title>
        <authorList>
            <consortium name="The Broad Institute Genomics Platform"/>
            <consortium name="The Broad Institute Microbial Omics Core"/>
            <consortium name="The Broad Institute Genomic Center for Infectious Diseases"/>
            <person name="Earl A."/>
            <person name="Manson A."/>
            <person name="Gilmore M."/>
            <person name="Schwartman J."/>
            <person name="Shea T."/>
            <person name="Abouelleil A."/>
            <person name="Cao P."/>
            <person name="Chapman S."/>
            <person name="Cusick C."/>
            <person name="Young S."/>
            <person name="Neafsey D."/>
            <person name="Nusbaum C."/>
            <person name="Birren B."/>
        </authorList>
    </citation>
    <scope>NUCLEOTIDE SEQUENCE</scope>
    <source>
        <strain evidence="2">9E7_DIV0242</strain>
    </source>
</reference>
<evidence type="ECO:0000313" key="1">
    <source>
        <dbReference type="EMBL" id="OTP17448.1"/>
    </source>
</evidence>
<dbReference type="Proteomes" id="UP000195141">
    <property type="component" value="Chromosome"/>
</dbReference>